<evidence type="ECO:0000313" key="1">
    <source>
        <dbReference type="EMBL" id="XCM35339.1"/>
    </source>
</evidence>
<accession>A0AAU8J9F0</accession>
<sequence length="74" mass="7896">MGDLPRGGITIKAVDSVIVSGISDAFNFPSYILKEVEVGATSNGGFIHIYTGRLIIQNGGYFPWVYLAVAMGET</sequence>
<dbReference type="RefSeq" id="WP_054465243.1">
    <property type="nucleotide sequence ID" value="NZ_CP159837.1"/>
</dbReference>
<gene>
    <name evidence="1" type="ORF">ABWT76_004012</name>
</gene>
<name>A0AAU8J9F0_9CYAN</name>
<proteinExistence type="predicted"/>
<organism evidence="1">
    <name type="scientific">Planktothricoides raciborskii GIHE-MW2</name>
    <dbReference type="NCBI Taxonomy" id="2792601"/>
    <lineage>
        <taxon>Bacteria</taxon>
        <taxon>Bacillati</taxon>
        <taxon>Cyanobacteriota</taxon>
        <taxon>Cyanophyceae</taxon>
        <taxon>Oscillatoriophycideae</taxon>
        <taxon>Oscillatoriales</taxon>
        <taxon>Oscillatoriaceae</taxon>
        <taxon>Planktothricoides</taxon>
    </lineage>
</organism>
<protein>
    <submittedName>
        <fullName evidence="1">Uncharacterized protein</fullName>
    </submittedName>
</protein>
<dbReference type="AlphaFoldDB" id="A0AAU8J9F0"/>
<dbReference type="EMBL" id="CP159837">
    <property type="protein sequence ID" value="XCM35339.1"/>
    <property type="molecule type" value="Genomic_DNA"/>
</dbReference>
<reference evidence="1" key="1">
    <citation type="submission" date="2024-07" db="EMBL/GenBank/DDBJ databases">
        <authorList>
            <person name="Kim Y.J."/>
            <person name="Jeong J.Y."/>
        </authorList>
    </citation>
    <scope>NUCLEOTIDE SEQUENCE</scope>
    <source>
        <strain evidence="1">GIHE-MW2</strain>
    </source>
</reference>